<evidence type="ECO:0008006" key="3">
    <source>
        <dbReference type="Google" id="ProtNLM"/>
    </source>
</evidence>
<name>A0A543E3T8_9PSEU</name>
<dbReference type="RefSeq" id="WP_142053188.1">
    <property type="nucleotide sequence ID" value="NZ_VFPA01000001.1"/>
</dbReference>
<evidence type="ECO:0000313" key="1">
    <source>
        <dbReference type="EMBL" id="TQM16268.1"/>
    </source>
</evidence>
<gene>
    <name evidence="1" type="ORF">FB558_3076</name>
</gene>
<reference evidence="1 2" key="1">
    <citation type="submission" date="2019-06" db="EMBL/GenBank/DDBJ databases">
        <title>Sequencing the genomes of 1000 actinobacteria strains.</title>
        <authorList>
            <person name="Klenk H.-P."/>
        </authorList>
    </citation>
    <scope>NUCLEOTIDE SEQUENCE [LARGE SCALE GENOMIC DNA]</scope>
    <source>
        <strain evidence="1 2">DSM 45301</strain>
    </source>
</reference>
<dbReference type="EMBL" id="VFPA01000001">
    <property type="protein sequence ID" value="TQM16268.1"/>
    <property type="molecule type" value="Genomic_DNA"/>
</dbReference>
<keyword evidence="2" id="KW-1185">Reference proteome</keyword>
<protein>
    <recommendedName>
        <fullName evidence="3">HicA-like toxin of HicAB toxin-antitoxin system</fullName>
    </recommendedName>
</protein>
<dbReference type="AlphaFoldDB" id="A0A543E3T8"/>
<dbReference type="Proteomes" id="UP000315677">
    <property type="component" value="Unassembled WGS sequence"/>
</dbReference>
<evidence type="ECO:0000313" key="2">
    <source>
        <dbReference type="Proteomes" id="UP000315677"/>
    </source>
</evidence>
<proteinExistence type="predicted"/>
<accession>A0A543E3T8</accession>
<sequence>MSKPRDIVKRISREAKRQNLDFALHREGANHTIYTLDGLKIPIPRHRDVNEMTTEGIYRECEQKLGKGWWRR</sequence>
<organism evidence="1 2">
    <name type="scientific">Pseudonocardia kunmingensis</name>
    <dbReference type="NCBI Taxonomy" id="630975"/>
    <lineage>
        <taxon>Bacteria</taxon>
        <taxon>Bacillati</taxon>
        <taxon>Actinomycetota</taxon>
        <taxon>Actinomycetes</taxon>
        <taxon>Pseudonocardiales</taxon>
        <taxon>Pseudonocardiaceae</taxon>
        <taxon>Pseudonocardia</taxon>
    </lineage>
</organism>
<dbReference type="OrthoDB" id="9799039at2"/>
<comment type="caution">
    <text evidence="1">The sequence shown here is derived from an EMBL/GenBank/DDBJ whole genome shotgun (WGS) entry which is preliminary data.</text>
</comment>